<evidence type="ECO:0000313" key="4">
    <source>
        <dbReference type="EMBL" id="KAF6206714.1"/>
    </source>
</evidence>
<dbReference type="SMART" id="SM00369">
    <property type="entry name" value="LRR_TYP"/>
    <property type="match status" value="2"/>
</dbReference>
<dbReference type="PANTHER" id="PTHR24367">
    <property type="entry name" value="LEUCINE-RICH REPEAT-CONTAINING PROTEIN"/>
    <property type="match status" value="1"/>
</dbReference>
<evidence type="ECO:0000256" key="1">
    <source>
        <dbReference type="ARBA" id="ARBA00022614"/>
    </source>
</evidence>
<evidence type="ECO:0000313" key="5">
    <source>
        <dbReference type="Proteomes" id="UP000466442"/>
    </source>
</evidence>
<protein>
    <recommendedName>
        <fullName evidence="6">LRRNT domain-containing protein</fullName>
    </recommendedName>
</protein>
<dbReference type="PROSITE" id="PS51450">
    <property type="entry name" value="LRR"/>
    <property type="match status" value="1"/>
</dbReference>
<comment type="caution">
    <text evidence="4">The sequence shown here is derived from an EMBL/GenBank/DDBJ whole genome shotgun (WGS) entry which is preliminary data.</text>
</comment>
<dbReference type="InterPro" id="IPR026906">
    <property type="entry name" value="LRR_5"/>
</dbReference>
<dbReference type="InterPro" id="IPR051295">
    <property type="entry name" value="LGI_related"/>
</dbReference>
<reference evidence="4" key="1">
    <citation type="journal article" date="2021" name="Mol. Ecol. Resour.">
        <title>Apolygus lucorum genome provides insights into omnivorousness and mesophyll feeding.</title>
        <authorList>
            <person name="Liu Y."/>
            <person name="Liu H."/>
            <person name="Wang H."/>
            <person name="Huang T."/>
            <person name="Liu B."/>
            <person name="Yang B."/>
            <person name="Yin L."/>
            <person name="Li B."/>
            <person name="Zhang Y."/>
            <person name="Zhang S."/>
            <person name="Jiang F."/>
            <person name="Zhang X."/>
            <person name="Ren Y."/>
            <person name="Wang B."/>
            <person name="Wang S."/>
            <person name="Lu Y."/>
            <person name="Wu K."/>
            <person name="Fan W."/>
            <person name="Wang G."/>
        </authorList>
    </citation>
    <scope>NUCLEOTIDE SEQUENCE</scope>
    <source>
        <strain evidence="4">12Hb</strain>
    </source>
</reference>
<organism evidence="4 5">
    <name type="scientific">Apolygus lucorum</name>
    <name type="common">Small green plant bug</name>
    <name type="synonym">Lygocoris lucorum</name>
    <dbReference type="NCBI Taxonomy" id="248454"/>
    <lineage>
        <taxon>Eukaryota</taxon>
        <taxon>Metazoa</taxon>
        <taxon>Ecdysozoa</taxon>
        <taxon>Arthropoda</taxon>
        <taxon>Hexapoda</taxon>
        <taxon>Insecta</taxon>
        <taxon>Pterygota</taxon>
        <taxon>Neoptera</taxon>
        <taxon>Paraneoptera</taxon>
        <taxon>Hemiptera</taxon>
        <taxon>Heteroptera</taxon>
        <taxon>Panheteroptera</taxon>
        <taxon>Cimicomorpha</taxon>
        <taxon>Miridae</taxon>
        <taxon>Mirini</taxon>
        <taxon>Apolygus</taxon>
    </lineage>
</organism>
<dbReference type="PANTHER" id="PTHR24367:SF318">
    <property type="entry name" value="LEUCINE-RICH GLIOMA-INACTIVATED PROTEIN 1-LIKE"/>
    <property type="match status" value="1"/>
</dbReference>
<feature type="chain" id="PRO_5035738991" description="LRRNT domain-containing protein" evidence="3">
    <location>
        <begin position="19"/>
        <end position="185"/>
    </location>
</feature>
<keyword evidence="1" id="KW-0433">Leucine-rich repeat</keyword>
<dbReference type="InterPro" id="IPR003591">
    <property type="entry name" value="Leu-rich_rpt_typical-subtyp"/>
</dbReference>
<sequence>MRMLEPLVVVLILSAVHSEPSCPHDTPECPCYNFEDGLFLECPEATETILRTVLTSITSPIQSFSIYDLDRNVTILTKGFFPNGTRIRHLQISHANFASIEDEALSGVKYDMESLSIVSGKLRHIPQKALTELTSLRALDLESNEVSDLPSYSFYGLHLTKVNMKGNNVQKISEYAFAGLENSPK</sequence>
<dbReference type="Proteomes" id="UP000466442">
    <property type="component" value="Unassembled WGS sequence"/>
</dbReference>
<dbReference type="InterPro" id="IPR001611">
    <property type="entry name" value="Leu-rich_rpt"/>
</dbReference>
<evidence type="ECO:0008006" key="6">
    <source>
        <dbReference type="Google" id="ProtNLM"/>
    </source>
</evidence>
<dbReference type="AlphaFoldDB" id="A0A8S9XDW3"/>
<evidence type="ECO:0000256" key="3">
    <source>
        <dbReference type="SAM" id="SignalP"/>
    </source>
</evidence>
<dbReference type="InterPro" id="IPR032675">
    <property type="entry name" value="LRR_dom_sf"/>
</dbReference>
<dbReference type="Gene3D" id="3.80.10.10">
    <property type="entry name" value="Ribonuclease Inhibitor"/>
    <property type="match status" value="1"/>
</dbReference>
<evidence type="ECO:0000256" key="2">
    <source>
        <dbReference type="ARBA" id="ARBA00022737"/>
    </source>
</evidence>
<dbReference type="Pfam" id="PF13306">
    <property type="entry name" value="LRR_5"/>
    <property type="match status" value="1"/>
</dbReference>
<dbReference type="SUPFAM" id="SSF52058">
    <property type="entry name" value="L domain-like"/>
    <property type="match status" value="1"/>
</dbReference>
<proteinExistence type="predicted"/>
<dbReference type="OrthoDB" id="10027416at2759"/>
<keyword evidence="5" id="KW-1185">Reference proteome</keyword>
<keyword evidence="3" id="KW-0732">Signal</keyword>
<gene>
    <name evidence="4" type="ORF">GE061_017950</name>
</gene>
<keyword evidence="2" id="KW-0677">Repeat</keyword>
<feature type="signal peptide" evidence="3">
    <location>
        <begin position="1"/>
        <end position="18"/>
    </location>
</feature>
<name>A0A8S9XDW3_APOLU</name>
<dbReference type="EMBL" id="WIXP02000008">
    <property type="protein sequence ID" value="KAF6206714.1"/>
    <property type="molecule type" value="Genomic_DNA"/>
</dbReference>
<accession>A0A8S9XDW3</accession>